<dbReference type="GO" id="GO:0006643">
    <property type="term" value="P:membrane lipid metabolic process"/>
    <property type="evidence" value="ECO:0007669"/>
    <property type="project" value="TreeGrafter"/>
</dbReference>
<accession>A0A1E5XLS7</accession>
<dbReference type="EMBL" id="LAJE02000284">
    <property type="protein sequence ID" value="OEO29529.1"/>
    <property type="molecule type" value="Genomic_DNA"/>
</dbReference>
<dbReference type="Pfam" id="PF04116">
    <property type="entry name" value="FA_hydroxylase"/>
    <property type="match status" value="1"/>
</dbReference>
<dbReference type="GO" id="GO:0012505">
    <property type="term" value="C:endomembrane system"/>
    <property type="evidence" value="ECO:0007669"/>
    <property type="project" value="UniProtKB-SubCell"/>
</dbReference>
<feature type="domain" description="Fatty acid hydroxylase" evidence="7">
    <location>
        <begin position="129"/>
        <end position="275"/>
    </location>
</feature>
<evidence type="ECO:0000256" key="6">
    <source>
        <dbReference type="SAM" id="Phobius"/>
    </source>
</evidence>
<dbReference type="InterPro" id="IPR051689">
    <property type="entry name" value="Sterol_desaturase/TMEM195"/>
</dbReference>
<keyword evidence="2 6" id="KW-0812">Transmembrane</keyword>
<dbReference type="RefSeq" id="WP_069911250.1">
    <property type="nucleotide sequence ID" value="NZ_LAJE02000284.1"/>
</dbReference>
<comment type="subcellular location">
    <subcellularLocation>
        <location evidence="1">Endomembrane system</location>
        <topology evidence="1">Multi-pass membrane protein</topology>
    </subcellularLocation>
</comment>
<keyword evidence="9" id="KW-1185">Reference proteome</keyword>
<evidence type="ECO:0000313" key="9">
    <source>
        <dbReference type="Proteomes" id="UP000095463"/>
    </source>
</evidence>
<dbReference type="OrthoDB" id="9770329at2"/>
<reference evidence="8 9" key="1">
    <citation type="journal article" date="2015" name="Genome Announc.">
        <title>Genome Assemblies of Three Soil-Associated Devosia species: D. insulae, D. limi, and D. soli.</title>
        <authorList>
            <person name="Hassan Y.I."/>
            <person name="Lepp D."/>
            <person name="Zhou T."/>
        </authorList>
    </citation>
    <scope>NUCLEOTIDE SEQUENCE [LARGE SCALE GENOMIC DNA]</scope>
    <source>
        <strain evidence="8 9">DS-56</strain>
    </source>
</reference>
<evidence type="ECO:0000256" key="1">
    <source>
        <dbReference type="ARBA" id="ARBA00004127"/>
    </source>
</evidence>
<evidence type="ECO:0000256" key="4">
    <source>
        <dbReference type="ARBA" id="ARBA00023002"/>
    </source>
</evidence>
<keyword evidence="3 6" id="KW-1133">Transmembrane helix</keyword>
<sequence>MISDFVDLVATKLVNAVTGENGITLLILFLTAFISALVAYWRTVEDKSFADFFSFALPKEVILHPSARADLLFYITKRLLMPLLLIPAGIVFVALVGYGTNQLISFVFQIHGPLLQGPTPWWVLVLFTISMLIAYDISYYLYHVAQHKVPFLWELHKVHHSAEVLVGITKDRVHPLDDLMNRAWDGVIPGICFGLWSIIALDPVELTVFGINVYAMRNLLMMDFVRHTHYKISFGPLDNYILSPHWHQLHHSADPRHYDKNFGLLLSVWDRMFGTAFVPDPKEEMTFGLLDRDKDDYQSLFGLYLLPLKKMGGHIARWLGRRPAAVTPPPTDPAQP</sequence>
<organism evidence="8 9">
    <name type="scientific">Devosia insulae DS-56</name>
    <dbReference type="NCBI Taxonomy" id="1116389"/>
    <lineage>
        <taxon>Bacteria</taxon>
        <taxon>Pseudomonadati</taxon>
        <taxon>Pseudomonadota</taxon>
        <taxon>Alphaproteobacteria</taxon>
        <taxon>Hyphomicrobiales</taxon>
        <taxon>Devosiaceae</taxon>
        <taxon>Devosia</taxon>
    </lineage>
</organism>
<dbReference type="PANTHER" id="PTHR21624:SF3">
    <property type="entry name" value="FATTY ACID HYDROXYLASE DOMAIN-CONTAINING PROTEIN"/>
    <property type="match status" value="1"/>
</dbReference>
<dbReference type="AlphaFoldDB" id="A0A1E5XLS7"/>
<dbReference type="GO" id="GO:0050479">
    <property type="term" value="F:glyceryl-ether monooxygenase activity"/>
    <property type="evidence" value="ECO:0007669"/>
    <property type="project" value="TreeGrafter"/>
</dbReference>
<feature type="transmembrane region" description="Helical" evidence="6">
    <location>
        <begin position="120"/>
        <end position="142"/>
    </location>
</feature>
<evidence type="ECO:0000259" key="7">
    <source>
        <dbReference type="Pfam" id="PF04116"/>
    </source>
</evidence>
<dbReference type="InterPro" id="IPR006694">
    <property type="entry name" value="Fatty_acid_hydroxylase"/>
</dbReference>
<keyword evidence="4" id="KW-0560">Oxidoreductase</keyword>
<feature type="transmembrane region" description="Helical" evidence="6">
    <location>
        <begin position="79"/>
        <end position="100"/>
    </location>
</feature>
<name>A0A1E5XLS7_9HYPH</name>
<evidence type="ECO:0000256" key="2">
    <source>
        <dbReference type="ARBA" id="ARBA00022692"/>
    </source>
</evidence>
<comment type="caution">
    <text evidence="8">The sequence shown here is derived from an EMBL/GenBank/DDBJ whole genome shotgun (WGS) entry which is preliminary data.</text>
</comment>
<dbReference type="GO" id="GO:0016020">
    <property type="term" value="C:membrane"/>
    <property type="evidence" value="ECO:0007669"/>
    <property type="project" value="GOC"/>
</dbReference>
<evidence type="ECO:0000256" key="3">
    <source>
        <dbReference type="ARBA" id="ARBA00022989"/>
    </source>
</evidence>
<proteinExistence type="predicted"/>
<protein>
    <submittedName>
        <fullName evidence="8">Fatty acid hydroxylase</fullName>
    </submittedName>
</protein>
<feature type="transmembrane region" description="Helical" evidence="6">
    <location>
        <begin position="22"/>
        <end position="41"/>
    </location>
</feature>
<dbReference type="Proteomes" id="UP000095463">
    <property type="component" value="Unassembled WGS sequence"/>
</dbReference>
<gene>
    <name evidence="8" type="ORF">VW23_025275</name>
</gene>
<evidence type="ECO:0000313" key="8">
    <source>
        <dbReference type="EMBL" id="OEO29529.1"/>
    </source>
</evidence>
<dbReference type="GO" id="GO:0008610">
    <property type="term" value="P:lipid biosynthetic process"/>
    <property type="evidence" value="ECO:0007669"/>
    <property type="project" value="InterPro"/>
</dbReference>
<dbReference type="PANTHER" id="PTHR21624">
    <property type="entry name" value="STEROL DESATURASE-RELATED PROTEIN"/>
    <property type="match status" value="1"/>
</dbReference>
<dbReference type="GO" id="GO:0005506">
    <property type="term" value="F:iron ion binding"/>
    <property type="evidence" value="ECO:0007669"/>
    <property type="project" value="InterPro"/>
</dbReference>
<evidence type="ECO:0000256" key="5">
    <source>
        <dbReference type="ARBA" id="ARBA00023136"/>
    </source>
</evidence>
<keyword evidence="5 6" id="KW-0472">Membrane</keyword>